<proteinExistence type="predicted"/>
<organism evidence="3">
    <name type="scientific">marine sediment metagenome</name>
    <dbReference type="NCBI Taxonomy" id="412755"/>
    <lineage>
        <taxon>unclassified sequences</taxon>
        <taxon>metagenomes</taxon>
        <taxon>ecological metagenomes</taxon>
    </lineage>
</organism>
<dbReference type="EMBL" id="BARS01025043">
    <property type="protein sequence ID" value="GAG00354.1"/>
    <property type="molecule type" value="Genomic_DNA"/>
</dbReference>
<dbReference type="AlphaFoldDB" id="X0U3I7"/>
<dbReference type="Gene3D" id="3.90.1180.10">
    <property type="entry name" value="Ribosomal protein L13"/>
    <property type="match status" value="1"/>
</dbReference>
<dbReference type="GO" id="GO:0022625">
    <property type="term" value="C:cytosolic large ribosomal subunit"/>
    <property type="evidence" value="ECO:0007669"/>
    <property type="project" value="TreeGrafter"/>
</dbReference>
<dbReference type="SUPFAM" id="SSF52161">
    <property type="entry name" value="Ribosomal protein L13"/>
    <property type="match status" value="1"/>
</dbReference>
<dbReference type="InterPro" id="IPR036899">
    <property type="entry name" value="Ribosomal_uL13_sf"/>
</dbReference>
<evidence type="ECO:0008006" key="4">
    <source>
        <dbReference type="Google" id="ProtNLM"/>
    </source>
</evidence>
<evidence type="ECO:0000313" key="3">
    <source>
        <dbReference type="EMBL" id="GAG00354.1"/>
    </source>
</evidence>
<keyword evidence="2" id="KW-0687">Ribonucleoprotein</keyword>
<sequence>MSGHGNTVIDADGLILGRMASVVAKRLLEGERIDIVNAESIVVSGRRLQIIKARKEFLELGGRQDKGPFHYRKPNAIVRKTI</sequence>
<evidence type="ECO:0000256" key="2">
    <source>
        <dbReference type="ARBA" id="ARBA00023274"/>
    </source>
</evidence>
<dbReference type="PANTHER" id="PTHR11545">
    <property type="entry name" value="RIBOSOMAL PROTEIN L13"/>
    <property type="match status" value="1"/>
</dbReference>
<comment type="caution">
    <text evidence="3">The sequence shown here is derived from an EMBL/GenBank/DDBJ whole genome shotgun (WGS) entry which is preliminary data.</text>
</comment>
<dbReference type="PANTHER" id="PTHR11545:SF3">
    <property type="entry name" value="LARGE RIBOSOMAL SUBUNIT PROTEIN UL13"/>
    <property type="match status" value="1"/>
</dbReference>
<dbReference type="GO" id="GO:0003729">
    <property type="term" value="F:mRNA binding"/>
    <property type="evidence" value="ECO:0007669"/>
    <property type="project" value="TreeGrafter"/>
</dbReference>
<feature type="non-terminal residue" evidence="3">
    <location>
        <position position="82"/>
    </location>
</feature>
<evidence type="ECO:0000256" key="1">
    <source>
        <dbReference type="ARBA" id="ARBA00022980"/>
    </source>
</evidence>
<reference evidence="3" key="1">
    <citation type="journal article" date="2014" name="Front. Microbiol.">
        <title>High frequency of phylogenetically diverse reductive dehalogenase-homologous genes in deep subseafloor sedimentary metagenomes.</title>
        <authorList>
            <person name="Kawai M."/>
            <person name="Futagami T."/>
            <person name="Toyoda A."/>
            <person name="Takaki Y."/>
            <person name="Nishi S."/>
            <person name="Hori S."/>
            <person name="Arai W."/>
            <person name="Tsubouchi T."/>
            <person name="Morono Y."/>
            <person name="Uchiyama I."/>
            <person name="Ito T."/>
            <person name="Fujiyama A."/>
            <person name="Inagaki F."/>
            <person name="Takami H."/>
        </authorList>
    </citation>
    <scope>NUCLEOTIDE SEQUENCE</scope>
    <source>
        <strain evidence="3">Expedition CK06-06</strain>
    </source>
</reference>
<protein>
    <recommendedName>
        <fullName evidence="4">50S ribosomal protein L13</fullName>
    </recommendedName>
</protein>
<dbReference type="GO" id="GO:0017148">
    <property type="term" value="P:negative regulation of translation"/>
    <property type="evidence" value="ECO:0007669"/>
    <property type="project" value="TreeGrafter"/>
</dbReference>
<name>X0U3I7_9ZZZZ</name>
<dbReference type="GO" id="GO:0006412">
    <property type="term" value="P:translation"/>
    <property type="evidence" value="ECO:0007669"/>
    <property type="project" value="InterPro"/>
</dbReference>
<dbReference type="Pfam" id="PF00572">
    <property type="entry name" value="Ribosomal_L13"/>
    <property type="match status" value="1"/>
</dbReference>
<accession>X0U3I7</accession>
<dbReference type="GO" id="GO:0003735">
    <property type="term" value="F:structural constituent of ribosome"/>
    <property type="evidence" value="ECO:0007669"/>
    <property type="project" value="InterPro"/>
</dbReference>
<dbReference type="InterPro" id="IPR005822">
    <property type="entry name" value="Ribosomal_uL13"/>
</dbReference>
<keyword evidence="1" id="KW-0689">Ribosomal protein</keyword>
<gene>
    <name evidence="3" type="ORF">S01H1_39643</name>
</gene>